<evidence type="ECO:0000259" key="3">
    <source>
        <dbReference type="PROSITE" id="PS51186"/>
    </source>
</evidence>
<dbReference type="EMBL" id="JACOON010000007">
    <property type="protein sequence ID" value="MBC5649162.1"/>
    <property type="molecule type" value="Genomic_DNA"/>
</dbReference>
<dbReference type="PANTHER" id="PTHR43420:SF47">
    <property type="entry name" value="N-ACETYLTRANSFERASE DOMAIN-CONTAINING PROTEIN"/>
    <property type="match status" value="1"/>
</dbReference>
<dbReference type="PANTHER" id="PTHR43420">
    <property type="entry name" value="ACETYLTRANSFERASE"/>
    <property type="match status" value="1"/>
</dbReference>
<keyword evidence="5" id="KW-1185">Reference proteome</keyword>
<sequence>MAKARLKRVSRERDFLAAADLAHTIWREHYAGIISSDQIEYMLEQFQSVPAIKNADAQGCEYYLIRVLGVNAGYVAIEPNHPQGKLFLSKIYLLKEYRGKGYARDVLDEVREMARGLRLKSIWLTVAKNNRSSLAAYEHLGFTNTEDICKDIGGGFVMDDYVMELPI</sequence>
<keyword evidence="2" id="KW-0012">Acyltransferase</keyword>
<accession>A0ABR7EHC1</accession>
<comment type="caution">
    <text evidence="4">The sequence shown here is derived from an EMBL/GenBank/DDBJ whole genome shotgun (WGS) entry which is preliminary data.</text>
</comment>
<dbReference type="Proteomes" id="UP000606889">
    <property type="component" value="Unassembled WGS sequence"/>
</dbReference>
<dbReference type="SUPFAM" id="SSF55729">
    <property type="entry name" value="Acyl-CoA N-acyltransferases (Nat)"/>
    <property type="match status" value="1"/>
</dbReference>
<evidence type="ECO:0000256" key="1">
    <source>
        <dbReference type="ARBA" id="ARBA00022679"/>
    </source>
</evidence>
<name>A0ABR7EHC1_9FIRM</name>
<feature type="domain" description="N-acetyltransferase" evidence="3">
    <location>
        <begin position="4"/>
        <end position="167"/>
    </location>
</feature>
<keyword evidence="1" id="KW-0808">Transferase</keyword>
<dbReference type="InterPro" id="IPR000182">
    <property type="entry name" value="GNAT_dom"/>
</dbReference>
<reference evidence="4 5" key="1">
    <citation type="submission" date="2020-08" db="EMBL/GenBank/DDBJ databases">
        <title>Genome public.</title>
        <authorList>
            <person name="Liu C."/>
            <person name="Sun Q."/>
        </authorList>
    </citation>
    <scope>NUCLEOTIDE SEQUENCE [LARGE SCALE GENOMIC DNA]</scope>
    <source>
        <strain evidence="4 5">NSJ-35</strain>
    </source>
</reference>
<dbReference type="InterPro" id="IPR050680">
    <property type="entry name" value="YpeA/RimI_acetyltransf"/>
</dbReference>
<protein>
    <submittedName>
        <fullName evidence="4">GNAT family N-acetyltransferase</fullName>
    </submittedName>
</protein>
<evidence type="ECO:0000313" key="5">
    <source>
        <dbReference type="Proteomes" id="UP000606889"/>
    </source>
</evidence>
<dbReference type="Gene3D" id="3.40.630.30">
    <property type="match status" value="1"/>
</dbReference>
<dbReference type="InterPro" id="IPR016181">
    <property type="entry name" value="Acyl_CoA_acyltransferase"/>
</dbReference>
<gene>
    <name evidence="4" type="ORF">H8S18_12505</name>
</gene>
<evidence type="ECO:0000313" key="4">
    <source>
        <dbReference type="EMBL" id="MBC5649162.1"/>
    </source>
</evidence>
<dbReference type="RefSeq" id="WP_186858613.1">
    <property type="nucleotide sequence ID" value="NZ_JACOON010000007.1"/>
</dbReference>
<proteinExistence type="predicted"/>
<organism evidence="4 5">
    <name type="scientific">Christensenella tenuis</name>
    <dbReference type="NCBI Taxonomy" id="2763033"/>
    <lineage>
        <taxon>Bacteria</taxon>
        <taxon>Bacillati</taxon>
        <taxon>Bacillota</taxon>
        <taxon>Clostridia</taxon>
        <taxon>Christensenellales</taxon>
        <taxon>Christensenellaceae</taxon>
        <taxon>Christensenella</taxon>
    </lineage>
</organism>
<dbReference type="PROSITE" id="PS51186">
    <property type="entry name" value="GNAT"/>
    <property type="match status" value="1"/>
</dbReference>
<evidence type="ECO:0000256" key="2">
    <source>
        <dbReference type="ARBA" id="ARBA00023315"/>
    </source>
</evidence>
<dbReference type="Pfam" id="PF00583">
    <property type="entry name" value="Acetyltransf_1"/>
    <property type="match status" value="1"/>
</dbReference>
<dbReference type="CDD" id="cd04301">
    <property type="entry name" value="NAT_SF"/>
    <property type="match status" value="1"/>
</dbReference>